<dbReference type="EMBL" id="UAWL01000006">
    <property type="protein sequence ID" value="SQB98252.1"/>
    <property type="molecule type" value="Genomic_DNA"/>
</dbReference>
<evidence type="ECO:0000313" key="3">
    <source>
        <dbReference type="Proteomes" id="UP000250166"/>
    </source>
</evidence>
<gene>
    <name evidence="2" type="ORF">NCTC13102_00709</name>
</gene>
<proteinExistence type="predicted"/>
<dbReference type="AlphaFoldDB" id="A0A2X3B2Y7"/>
<reference evidence="2 3" key="1">
    <citation type="submission" date="2018-06" db="EMBL/GenBank/DDBJ databases">
        <authorList>
            <consortium name="Pathogen Informatics"/>
            <person name="Doyle S."/>
        </authorList>
    </citation>
    <scope>NUCLEOTIDE SEQUENCE [LARGE SCALE GENOMIC DNA]</scope>
    <source>
        <strain evidence="2 3">NCTC13102</strain>
    </source>
</reference>
<dbReference type="RefSeq" id="WP_112058450.1">
    <property type="nucleotide sequence ID" value="NZ_UAWL01000006.1"/>
</dbReference>
<dbReference type="Gene3D" id="3.30.420.40">
    <property type="match status" value="1"/>
</dbReference>
<protein>
    <submittedName>
        <fullName evidence="2">Protein hydE</fullName>
    </submittedName>
</protein>
<name>A0A2X3B2Y7_9HELI</name>
<feature type="compositionally biased region" description="Basic and acidic residues" evidence="1">
    <location>
        <begin position="87"/>
        <end position="97"/>
    </location>
</feature>
<accession>A0A2X3B2Y7</accession>
<sequence length="594" mass="68148">MFGFVFKTSKPKTYSKDFVAILESLAVRYALCFAHRFDTITTPFSFYFVIKGESQQVLDFANAVSETLPLSIYFVFEKIEPLTPLTAEKDLTQKDTPNESATNGRATPKNAKQKITQNLDSIKRFYKTQKSISHIPNVQETKHILHIFEEQDSKDLEIFEAYQKRFFTQIFERNMSDLYQGFIRAIEALRDQKSIAFHTQRGVIELSLTQSDCVLFFELGALQTFMRVDSVQMGILASFEKPSMRLCAKDVFRAELIAPHKVDVECMIAFDLMLALFGVVARKFNIEYVFCLDSATSTKTSKQSNTENMEHIRYKLAYKIPPKQLLVCNKEGIFLEDKKTMQDLFALIKHHYVPDYTLNHTPKLDSSPKLHSDKELIFYLSTAHDTAIWTYDGRAFHQLLEIEFSLNPNTLLQELESYTNGDVLIHNYKQHFGRDCLEFGIQSSPNSKNLIEIFGVIAKILGLCDKNASIAQGVNSVLNYAKLFVRDKGPRIDYKMLKNSEGVLRLDCPRILRSCMSFALAGVDYPTLCYGILDSLGEFLGNFARDMQQNYSIYQVFLCGDMLAHKVFLDKITHYLPKNILLTLPQDGWIDTEK</sequence>
<dbReference type="Proteomes" id="UP000250166">
    <property type="component" value="Unassembled WGS sequence"/>
</dbReference>
<evidence type="ECO:0000313" key="2">
    <source>
        <dbReference type="EMBL" id="SQB98252.1"/>
    </source>
</evidence>
<feature type="region of interest" description="Disordered" evidence="1">
    <location>
        <begin position="87"/>
        <end position="112"/>
    </location>
</feature>
<evidence type="ECO:0000256" key="1">
    <source>
        <dbReference type="SAM" id="MobiDB-lite"/>
    </source>
</evidence>
<organism evidence="2 3">
    <name type="scientific">Helicobacter fennelliae</name>
    <dbReference type="NCBI Taxonomy" id="215"/>
    <lineage>
        <taxon>Bacteria</taxon>
        <taxon>Pseudomonadati</taxon>
        <taxon>Campylobacterota</taxon>
        <taxon>Epsilonproteobacteria</taxon>
        <taxon>Campylobacterales</taxon>
        <taxon>Helicobacteraceae</taxon>
        <taxon>Helicobacter</taxon>
    </lineage>
</organism>